<dbReference type="InterPro" id="IPR006572">
    <property type="entry name" value="Znf_DBF"/>
</dbReference>
<dbReference type="SMART" id="SM00586">
    <property type="entry name" value="ZnF_DBF"/>
    <property type="match status" value="1"/>
</dbReference>
<feature type="region of interest" description="Disordered" evidence="5">
    <location>
        <begin position="482"/>
        <end position="525"/>
    </location>
</feature>
<keyword evidence="1" id="KW-0479">Metal-binding</keyword>
<protein>
    <recommendedName>
        <fullName evidence="6">DBF4-type domain-containing protein</fullName>
    </recommendedName>
</protein>
<organism evidence="7 8">
    <name type="scientific">Naematelia encephala</name>
    <dbReference type="NCBI Taxonomy" id="71784"/>
    <lineage>
        <taxon>Eukaryota</taxon>
        <taxon>Fungi</taxon>
        <taxon>Dikarya</taxon>
        <taxon>Basidiomycota</taxon>
        <taxon>Agaricomycotina</taxon>
        <taxon>Tremellomycetes</taxon>
        <taxon>Tremellales</taxon>
        <taxon>Naemateliaceae</taxon>
        <taxon>Naematelia</taxon>
    </lineage>
</organism>
<dbReference type="GO" id="GO:0043539">
    <property type="term" value="F:protein serine/threonine kinase activator activity"/>
    <property type="evidence" value="ECO:0007669"/>
    <property type="project" value="TreeGrafter"/>
</dbReference>
<dbReference type="PANTHER" id="PTHR15375:SF26">
    <property type="entry name" value="PROTEIN CHIFFON"/>
    <property type="match status" value="1"/>
</dbReference>
<dbReference type="Gene3D" id="6.10.250.3410">
    <property type="entry name" value="DBF zinc finger"/>
    <property type="match status" value="1"/>
</dbReference>
<feature type="region of interest" description="Disordered" evidence="5">
    <location>
        <begin position="241"/>
        <end position="274"/>
    </location>
</feature>
<feature type="compositionally biased region" description="Acidic residues" evidence="5">
    <location>
        <begin position="506"/>
        <end position="525"/>
    </location>
</feature>
<dbReference type="GO" id="GO:0010571">
    <property type="term" value="P:positive regulation of nuclear cell cycle DNA replication"/>
    <property type="evidence" value="ECO:0007669"/>
    <property type="project" value="TreeGrafter"/>
</dbReference>
<evidence type="ECO:0000256" key="5">
    <source>
        <dbReference type="SAM" id="MobiDB-lite"/>
    </source>
</evidence>
<dbReference type="InterPro" id="IPR051590">
    <property type="entry name" value="Replication_Regulatory_Kinase"/>
</dbReference>
<dbReference type="Pfam" id="PF07535">
    <property type="entry name" value="zf-DBF"/>
    <property type="match status" value="1"/>
</dbReference>
<dbReference type="GO" id="GO:1901987">
    <property type="term" value="P:regulation of cell cycle phase transition"/>
    <property type="evidence" value="ECO:0007669"/>
    <property type="project" value="TreeGrafter"/>
</dbReference>
<dbReference type="PROSITE" id="PS51265">
    <property type="entry name" value="ZF_DBF4"/>
    <property type="match status" value="1"/>
</dbReference>
<evidence type="ECO:0000313" key="7">
    <source>
        <dbReference type="EMBL" id="ORY30567.1"/>
    </source>
</evidence>
<reference evidence="7 8" key="1">
    <citation type="submission" date="2016-07" db="EMBL/GenBank/DDBJ databases">
        <title>Pervasive Adenine N6-methylation of Active Genes in Fungi.</title>
        <authorList>
            <consortium name="DOE Joint Genome Institute"/>
            <person name="Mondo S.J."/>
            <person name="Dannebaum R.O."/>
            <person name="Kuo R.C."/>
            <person name="Labutti K."/>
            <person name="Haridas S."/>
            <person name="Kuo A."/>
            <person name="Salamov A."/>
            <person name="Ahrendt S.R."/>
            <person name="Lipzen A."/>
            <person name="Sullivan W."/>
            <person name="Andreopoulos W.B."/>
            <person name="Clum A."/>
            <person name="Lindquist E."/>
            <person name="Daum C."/>
            <person name="Ramamoorthy G.K."/>
            <person name="Gryganskyi A."/>
            <person name="Culley D."/>
            <person name="Magnuson J.K."/>
            <person name="James T.Y."/>
            <person name="O'Malley M.A."/>
            <person name="Stajich J.E."/>
            <person name="Spatafora J.W."/>
            <person name="Visel A."/>
            <person name="Grigoriev I.V."/>
        </authorList>
    </citation>
    <scope>NUCLEOTIDE SEQUENCE [LARGE SCALE GENOMIC DNA]</scope>
    <source>
        <strain evidence="7 8">68-887.2</strain>
    </source>
</reference>
<evidence type="ECO:0000313" key="8">
    <source>
        <dbReference type="Proteomes" id="UP000193986"/>
    </source>
</evidence>
<dbReference type="Proteomes" id="UP000193986">
    <property type="component" value="Unassembled WGS sequence"/>
</dbReference>
<dbReference type="Pfam" id="PF08630">
    <property type="entry name" value="Dfp1_Him1_M"/>
    <property type="match status" value="1"/>
</dbReference>
<dbReference type="Gene3D" id="3.40.50.10190">
    <property type="entry name" value="BRCT domain"/>
    <property type="match status" value="1"/>
</dbReference>
<dbReference type="InterPro" id="IPR013939">
    <property type="entry name" value="Regulatory_Dfp1/Him1"/>
</dbReference>
<dbReference type="FunFam" id="6.10.250.3410:FF:000001">
    <property type="entry name" value="Protein DBF4 homolog A"/>
    <property type="match status" value="1"/>
</dbReference>
<evidence type="ECO:0000256" key="4">
    <source>
        <dbReference type="PROSITE-ProRule" id="PRU00600"/>
    </source>
</evidence>
<evidence type="ECO:0000259" key="6">
    <source>
        <dbReference type="PROSITE" id="PS51265"/>
    </source>
</evidence>
<comment type="caution">
    <text evidence="7">The sequence shown here is derived from an EMBL/GenBank/DDBJ whole genome shotgun (WGS) entry which is preliminary data.</text>
</comment>
<dbReference type="GO" id="GO:0031431">
    <property type="term" value="C:Dbf4-dependent protein kinase complex"/>
    <property type="evidence" value="ECO:0007669"/>
    <property type="project" value="TreeGrafter"/>
</dbReference>
<dbReference type="EMBL" id="MCFC01000019">
    <property type="protein sequence ID" value="ORY30567.1"/>
    <property type="molecule type" value="Genomic_DNA"/>
</dbReference>
<proteinExistence type="predicted"/>
<evidence type="ECO:0000256" key="3">
    <source>
        <dbReference type="ARBA" id="ARBA00022833"/>
    </source>
</evidence>
<dbReference type="InterPro" id="IPR036420">
    <property type="entry name" value="BRCT_dom_sf"/>
</dbReference>
<dbReference type="AlphaFoldDB" id="A0A1Y2B7V5"/>
<gene>
    <name evidence="7" type="ORF">BCR39DRAFT_466540</name>
</gene>
<dbReference type="PANTHER" id="PTHR15375">
    <property type="entry name" value="ACTIVATOR OF S-PHASE KINASE-RELATED"/>
    <property type="match status" value="1"/>
</dbReference>
<dbReference type="GO" id="GO:0003676">
    <property type="term" value="F:nucleic acid binding"/>
    <property type="evidence" value="ECO:0007669"/>
    <property type="project" value="InterPro"/>
</dbReference>
<dbReference type="InParanoid" id="A0A1Y2B7V5"/>
<keyword evidence="8" id="KW-1185">Reference proteome</keyword>
<keyword evidence="3" id="KW-0862">Zinc</keyword>
<sequence length="525" mass="59285">MTVDEKAGALSKAQKIEEDRWKAKWFKVFPGLHFYFDVDAEDRVLKSKLLKLGARVDAFFSQKLTHLIIKGGDSPQKPKPMTAAKRVEAMQGSPKNPFIDHTGPSSLAEKAAQMDIRVWTIRKLEEMMSRLVPSELVANDSLHTLLEDEKVHGTRERDINAPRPGHYYFVPGNKYLLVEDATGKNKAIMVKEYQYSQKSGPEYPVLFETFLRPSSQAQLNVPVEKIRDRAWSLYVEREPFENEEPPAELRRSTSLRSLPDTPRLPTTQPYQHASGNSVTITSTIASTSNAQQSPAFVAGVPQLGTKDRAIMQMSKRVQVLKGNARLAAARLQDTSRQSSVSHRRATSDTAPPPPIKTFMTQEQVVKMLQQARGPHPAEAITADARRRNRLKVEAGLKGKDQDTTAGYCENCRLKYNDLSVHIASKKHRRFATNTVHFADLDGLLEMLRRPPNPVLVSTDFPPCHEHHDKDDWKCQNCRAQWSEGENDTTPREEPFSELTEGTEGFYESDEARDEGSEESGEYDEE</sequence>
<dbReference type="InterPro" id="IPR038545">
    <property type="entry name" value="Znf_DBF_sf"/>
</dbReference>
<feature type="domain" description="DBF4-type" evidence="6">
    <location>
        <begin position="401"/>
        <end position="450"/>
    </location>
</feature>
<dbReference type="OrthoDB" id="21380at2759"/>
<evidence type="ECO:0000256" key="1">
    <source>
        <dbReference type="ARBA" id="ARBA00022723"/>
    </source>
</evidence>
<dbReference type="STRING" id="71784.A0A1Y2B7V5"/>
<evidence type="ECO:0000256" key="2">
    <source>
        <dbReference type="ARBA" id="ARBA00022771"/>
    </source>
</evidence>
<name>A0A1Y2B7V5_9TREE</name>
<dbReference type="FunCoup" id="A0A1Y2B7V5">
    <property type="interactions" value="72"/>
</dbReference>
<accession>A0A1Y2B7V5</accession>
<keyword evidence="2 4" id="KW-0863">Zinc-finger</keyword>
<dbReference type="GO" id="GO:0008270">
    <property type="term" value="F:zinc ion binding"/>
    <property type="evidence" value="ECO:0007669"/>
    <property type="project" value="UniProtKB-KW"/>
</dbReference>
<feature type="compositionally biased region" description="Polar residues" evidence="5">
    <location>
        <begin position="264"/>
        <end position="274"/>
    </location>
</feature>
<feature type="region of interest" description="Disordered" evidence="5">
    <location>
        <begin position="329"/>
        <end position="356"/>
    </location>
</feature>